<dbReference type="InterPro" id="IPR002180">
    <property type="entry name" value="LS/RS"/>
</dbReference>
<evidence type="ECO:0000313" key="8">
    <source>
        <dbReference type="Proteomes" id="UP000318590"/>
    </source>
</evidence>
<dbReference type="PANTHER" id="PTHR21058">
    <property type="entry name" value="6,7-DIMETHYL-8-RIBITYLLUMAZINE SYNTHASE DMRL SYNTHASE LUMAZINE SYNTHASE"/>
    <property type="match status" value="1"/>
</dbReference>
<comment type="catalytic activity">
    <reaction evidence="6">
        <text>(2S)-2-hydroxy-3-oxobutyl phosphate + 5-amino-6-(D-ribitylamino)uracil = 6,7-dimethyl-8-(1-D-ribityl)lumazine + phosphate + 2 H2O + H(+)</text>
        <dbReference type="Rhea" id="RHEA:26152"/>
        <dbReference type="ChEBI" id="CHEBI:15377"/>
        <dbReference type="ChEBI" id="CHEBI:15378"/>
        <dbReference type="ChEBI" id="CHEBI:15934"/>
        <dbReference type="ChEBI" id="CHEBI:43474"/>
        <dbReference type="ChEBI" id="CHEBI:58201"/>
        <dbReference type="ChEBI" id="CHEBI:58830"/>
        <dbReference type="EC" id="2.5.1.78"/>
    </reaction>
</comment>
<evidence type="ECO:0000313" key="7">
    <source>
        <dbReference type="EMBL" id="TRD17866.1"/>
    </source>
</evidence>
<dbReference type="InterPro" id="IPR036467">
    <property type="entry name" value="LS/RS_sf"/>
</dbReference>
<reference evidence="7 8" key="1">
    <citation type="submission" date="2019-06" db="EMBL/GenBank/DDBJ databases">
        <title>Paenimaribius caenipelagi gen. nov., sp. nov., isolated from a tidal flat.</title>
        <authorList>
            <person name="Yoon J.-H."/>
        </authorList>
    </citation>
    <scope>NUCLEOTIDE SEQUENCE [LARGE SCALE GENOMIC DNA]</scope>
    <source>
        <strain evidence="7 8">JBTF-M29</strain>
    </source>
</reference>
<dbReference type="PANTHER" id="PTHR21058:SF0">
    <property type="entry name" value="6,7-DIMETHYL-8-RIBITYLLUMAZINE SYNTHASE"/>
    <property type="match status" value="1"/>
</dbReference>
<dbReference type="Gene3D" id="3.40.50.960">
    <property type="entry name" value="Lumazine/riboflavin synthase"/>
    <property type="match status" value="1"/>
</dbReference>
<dbReference type="SUPFAM" id="SSF52121">
    <property type="entry name" value="Lumazine synthase"/>
    <property type="match status" value="1"/>
</dbReference>
<protein>
    <recommendedName>
        <fullName evidence="3">6,7-dimethyl-8-ribityllumazine synthase</fullName>
        <ecNumber evidence="3">2.5.1.78</ecNumber>
    </recommendedName>
</protein>
<sequence length="88" mass="9732">MSQALRFAFLKARWHAEIVERAHEGFVACLAERAPGAQVDAFDVPGTFELPLIAQRLAQTGTYHAIAAAAFVVYGEIYRHDFVMQPVA</sequence>
<dbReference type="AlphaFoldDB" id="A0A547PUP5"/>
<dbReference type="GO" id="GO:0005829">
    <property type="term" value="C:cytosol"/>
    <property type="evidence" value="ECO:0007669"/>
    <property type="project" value="TreeGrafter"/>
</dbReference>
<dbReference type="InterPro" id="IPR034964">
    <property type="entry name" value="LS"/>
</dbReference>
<comment type="pathway">
    <text evidence="1">Cofactor biosynthesis; riboflavin biosynthesis; riboflavin from 2-hydroxy-3-oxobutyl phosphate and 5-amino-6-(D-ribitylamino)uracil: step 1/2.</text>
</comment>
<dbReference type="GO" id="GO:0009349">
    <property type="term" value="C:riboflavin synthase complex"/>
    <property type="evidence" value="ECO:0007669"/>
    <property type="project" value="InterPro"/>
</dbReference>
<evidence type="ECO:0000256" key="6">
    <source>
        <dbReference type="ARBA" id="ARBA00048785"/>
    </source>
</evidence>
<gene>
    <name evidence="7" type="ORF">FEV53_12435</name>
</gene>
<dbReference type="Pfam" id="PF00885">
    <property type="entry name" value="DMRL_synthase"/>
    <property type="match status" value="1"/>
</dbReference>
<proteinExistence type="inferred from homology"/>
<comment type="caution">
    <text evidence="7">The sequence shown here is derived from an EMBL/GenBank/DDBJ whole genome shotgun (WGS) entry which is preliminary data.</text>
</comment>
<keyword evidence="5" id="KW-0808">Transferase</keyword>
<dbReference type="EMBL" id="VFSV01000021">
    <property type="protein sequence ID" value="TRD17866.1"/>
    <property type="molecule type" value="Genomic_DNA"/>
</dbReference>
<evidence type="ECO:0000256" key="5">
    <source>
        <dbReference type="ARBA" id="ARBA00022679"/>
    </source>
</evidence>
<name>A0A547PUP5_9RHOB</name>
<dbReference type="EC" id="2.5.1.78" evidence="3"/>
<comment type="similarity">
    <text evidence="2">Belongs to the DMRL synthase family.</text>
</comment>
<dbReference type="Proteomes" id="UP000318590">
    <property type="component" value="Unassembled WGS sequence"/>
</dbReference>
<evidence type="ECO:0000256" key="1">
    <source>
        <dbReference type="ARBA" id="ARBA00004917"/>
    </source>
</evidence>
<evidence type="ECO:0000256" key="2">
    <source>
        <dbReference type="ARBA" id="ARBA00007424"/>
    </source>
</evidence>
<dbReference type="OrthoDB" id="9797659at2"/>
<evidence type="ECO:0000256" key="3">
    <source>
        <dbReference type="ARBA" id="ARBA00012664"/>
    </source>
</evidence>
<keyword evidence="4" id="KW-0686">Riboflavin biosynthesis</keyword>
<dbReference type="GO" id="GO:0000906">
    <property type="term" value="F:6,7-dimethyl-8-ribityllumazine synthase activity"/>
    <property type="evidence" value="ECO:0007669"/>
    <property type="project" value="UniProtKB-EC"/>
</dbReference>
<organism evidence="7 8">
    <name type="scientific">Palleronia caenipelagi</name>
    <dbReference type="NCBI Taxonomy" id="2489174"/>
    <lineage>
        <taxon>Bacteria</taxon>
        <taxon>Pseudomonadati</taxon>
        <taxon>Pseudomonadota</taxon>
        <taxon>Alphaproteobacteria</taxon>
        <taxon>Rhodobacterales</taxon>
        <taxon>Roseobacteraceae</taxon>
        <taxon>Palleronia</taxon>
    </lineage>
</organism>
<dbReference type="GO" id="GO:0009231">
    <property type="term" value="P:riboflavin biosynthetic process"/>
    <property type="evidence" value="ECO:0007669"/>
    <property type="project" value="UniProtKB-UniPathway"/>
</dbReference>
<keyword evidence="8" id="KW-1185">Reference proteome</keyword>
<accession>A0A547PUP5</accession>
<evidence type="ECO:0000256" key="4">
    <source>
        <dbReference type="ARBA" id="ARBA00022619"/>
    </source>
</evidence>
<dbReference type="UniPathway" id="UPA00275">
    <property type="reaction ID" value="UER00404"/>
</dbReference>